<evidence type="ECO:0000256" key="1">
    <source>
        <dbReference type="SAM" id="MobiDB-lite"/>
    </source>
</evidence>
<feature type="compositionally biased region" description="Polar residues" evidence="1">
    <location>
        <begin position="43"/>
        <end position="52"/>
    </location>
</feature>
<sequence length="84" mass="8902">MNSYRISALGLAISVGLVGCGSETQTLDTRLVSPALTEMDLSTPPTHQQLSEAGQLGGVLSPTYPVEDKVDPNSFHLMDLISND</sequence>
<dbReference type="Proteomes" id="UP000008367">
    <property type="component" value="Unassembled WGS sequence"/>
</dbReference>
<comment type="caution">
    <text evidence="2">The sequence shown here is derived from an EMBL/GenBank/DDBJ whole genome shotgun (WGS) entry which is preliminary data.</text>
</comment>
<dbReference type="PROSITE" id="PS51257">
    <property type="entry name" value="PROKAR_LIPOPROTEIN"/>
    <property type="match status" value="1"/>
</dbReference>
<feature type="region of interest" description="Disordered" evidence="1">
    <location>
        <begin position="41"/>
        <end position="63"/>
    </location>
</feature>
<gene>
    <name evidence="2" type="ORF">VCHENC02_0871A</name>
</gene>
<protein>
    <submittedName>
        <fullName evidence="2">Peptidase C39, bacteriocin processing domain protein</fullName>
    </submittedName>
</protein>
<dbReference type="AlphaFoldDB" id="A0A454D536"/>
<reference evidence="2 3" key="1">
    <citation type="submission" date="2012-10" db="EMBL/GenBank/DDBJ databases">
        <title>Genome sequence of Vibrio Cholerae HENC-02.</title>
        <authorList>
            <person name="Eppinger M."/>
            <person name="Hasan N.A."/>
            <person name="Sengamalay N."/>
            <person name="Hine E."/>
            <person name="Su Q."/>
            <person name="Daugherty S.C."/>
            <person name="Young S."/>
            <person name="Sadzewicz L."/>
            <person name="Tallon L."/>
            <person name="Cebula T.A."/>
            <person name="Ravel J."/>
            <person name="Colwell R.R."/>
        </authorList>
    </citation>
    <scope>NUCLEOTIDE SEQUENCE [LARGE SCALE GENOMIC DNA]</scope>
    <source>
        <strain evidence="2 3">HENC-02</strain>
    </source>
</reference>
<name>A0A454D536_VIBHA</name>
<proteinExistence type="predicted"/>
<evidence type="ECO:0000313" key="2">
    <source>
        <dbReference type="EMBL" id="EKM33711.1"/>
    </source>
</evidence>
<dbReference type="EMBL" id="AJSR01000140">
    <property type="protein sequence ID" value="EKM33711.1"/>
    <property type="molecule type" value="Genomic_DNA"/>
</dbReference>
<accession>A0A454D536</accession>
<feature type="non-terminal residue" evidence="2">
    <location>
        <position position="84"/>
    </location>
</feature>
<evidence type="ECO:0000313" key="3">
    <source>
        <dbReference type="Proteomes" id="UP000008367"/>
    </source>
</evidence>
<organism evidence="2 3">
    <name type="scientific">Vibrio harveyi</name>
    <name type="common">Beneckea harveyi</name>
    <dbReference type="NCBI Taxonomy" id="669"/>
    <lineage>
        <taxon>Bacteria</taxon>
        <taxon>Pseudomonadati</taxon>
        <taxon>Pseudomonadota</taxon>
        <taxon>Gammaproteobacteria</taxon>
        <taxon>Vibrionales</taxon>
        <taxon>Vibrionaceae</taxon>
        <taxon>Vibrio</taxon>
    </lineage>
</organism>